<dbReference type="PROSITE" id="PS50157">
    <property type="entry name" value="ZINC_FINGER_C2H2_2"/>
    <property type="match status" value="7"/>
</dbReference>
<evidence type="ECO:0000256" key="4">
    <source>
        <dbReference type="ARBA" id="ARBA00022771"/>
    </source>
</evidence>
<evidence type="ECO:0000259" key="9">
    <source>
        <dbReference type="PROSITE" id="PS50157"/>
    </source>
</evidence>
<dbReference type="FunFam" id="3.30.160.60:FF:000417">
    <property type="entry name" value="Zinc finger protein"/>
    <property type="match status" value="1"/>
</dbReference>
<dbReference type="PANTHER" id="PTHR14196">
    <property type="entry name" value="ODD-SKIPPED - RELATED"/>
    <property type="match status" value="1"/>
</dbReference>
<evidence type="ECO:0000256" key="3">
    <source>
        <dbReference type="ARBA" id="ARBA00022737"/>
    </source>
</evidence>
<accession>A0AAN8WSS0</accession>
<comment type="subcellular location">
    <subcellularLocation>
        <location evidence="1">Nucleus</location>
    </subcellularLocation>
</comment>
<dbReference type="FunFam" id="3.30.160.60:FF:001465">
    <property type="entry name" value="Zinc finger protein 560"/>
    <property type="match status" value="1"/>
</dbReference>
<dbReference type="GO" id="GO:0005634">
    <property type="term" value="C:nucleus"/>
    <property type="evidence" value="ECO:0007669"/>
    <property type="project" value="UniProtKB-SubCell"/>
</dbReference>
<keyword evidence="2" id="KW-0479">Metal-binding</keyword>
<dbReference type="SMART" id="SM00355">
    <property type="entry name" value="ZnF_C2H2"/>
    <property type="match status" value="7"/>
</dbReference>
<evidence type="ECO:0000256" key="6">
    <source>
        <dbReference type="ARBA" id="ARBA00023125"/>
    </source>
</evidence>
<dbReference type="FunFam" id="3.30.160.60:FF:000100">
    <property type="entry name" value="Zinc finger 45-like"/>
    <property type="match status" value="1"/>
</dbReference>
<evidence type="ECO:0000313" key="11">
    <source>
        <dbReference type="Proteomes" id="UP001381693"/>
    </source>
</evidence>
<keyword evidence="4 8" id="KW-0863">Zinc-finger</keyword>
<organism evidence="10 11">
    <name type="scientific">Halocaridina rubra</name>
    <name type="common">Hawaiian red shrimp</name>
    <dbReference type="NCBI Taxonomy" id="373956"/>
    <lineage>
        <taxon>Eukaryota</taxon>
        <taxon>Metazoa</taxon>
        <taxon>Ecdysozoa</taxon>
        <taxon>Arthropoda</taxon>
        <taxon>Crustacea</taxon>
        <taxon>Multicrustacea</taxon>
        <taxon>Malacostraca</taxon>
        <taxon>Eumalacostraca</taxon>
        <taxon>Eucarida</taxon>
        <taxon>Decapoda</taxon>
        <taxon>Pleocyemata</taxon>
        <taxon>Caridea</taxon>
        <taxon>Atyoidea</taxon>
        <taxon>Atyidae</taxon>
        <taxon>Halocaridina</taxon>
    </lineage>
</organism>
<dbReference type="InterPro" id="IPR013087">
    <property type="entry name" value="Znf_C2H2_type"/>
</dbReference>
<feature type="domain" description="C2H2-type" evidence="9">
    <location>
        <begin position="274"/>
        <end position="301"/>
    </location>
</feature>
<sequence length="507" mass="56799">MDQIAPHSGAGCFNNNPLGDIFGGSHLSPMELGGLEVGGMSRQFTSFVQYPSATATSQVPLVNGGVQYVQATSNISLLEEGHIAHQSAPSDTKVTSKVRPALGEKITCEICSATFACGANLRNHLRIHSGERPYVCEECGASFTQRSNLRSHKRVHTGERPYMCGICGQRFARSSHLPGHMRTHTGEKPFNCPHCGRSFATNQIMKNHMRTHTGERPFMCKVCYATFAQSSCLATHRKIHTGERNFKCNNCGKAFISRSGLQTHFRVHTGEKPYTCEKCDKSFKTSSYLSKHKQKYCGNSGFKSKLKHHRLKKNERKVNVKKIGKSIKVAKSPSLHAKSYVSKRIRRSRRYRGLECEKEIVSDTDDISEVKGLPVKGGEVVSGKYISQDHEVMDFKAANVLDHCTSQENQDPLDEKFIVGSSHDDDKFNSKNQQYDFCDHPEQLQLDEHCLNLEQASNLLTREFLASAEHQSDEHSKPTVQVMLDNMPLQIPEEQQQHSFLSRNGEP</sequence>
<dbReference type="GO" id="GO:0003682">
    <property type="term" value="F:chromatin binding"/>
    <property type="evidence" value="ECO:0007669"/>
    <property type="project" value="UniProtKB-ARBA"/>
</dbReference>
<dbReference type="GO" id="GO:0000122">
    <property type="term" value="P:negative regulation of transcription by RNA polymerase II"/>
    <property type="evidence" value="ECO:0007669"/>
    <property type="project" value="UniProtKB-ARBA"/>
</dbReference>
<gene>
    <name evidence="10" type="ORF">SK128_009816</name>
</gene>
<evidence type="ECO:0000256" key="8">
    <source>
        <dbReference type="PROSITE-ProRule" id="PRU00042"/>
    </source>
</evidence>
<dbReference type="GO" id="GO:0000981">
    <property type="term" value="F:DNA-binding transcription factor activity, RNA polymerase II-specific"/>
    <property type="evidence" value="ECO:0007669"/>
    <property type="project" value="TreeGrafter"/>
</dbReference>
<dbReference type="Gene3D" id="3.30.160.60">
    <property type="entry name" value="Classic Zinc Finger"/>
    <property type="match status" value="7"/>
</dbReference>
<dbReference type="Pfam" id="PF12874">
    <property type="entry name" value="zf-met"/>
    <property type="match status" value="1"/>
</dbReference>
<keyword evidence="3" id="KW-0677">Repeat</keyword>
<dbReference type="PANTHER" id="PTHR14196:SF12">
    <property type="entry name" value="ZINC FINGER PROTEIN 208-LIKE"/>
    <property type="match status" value="1"/>
</dbReference>
<dbReference type="SUPFAM" id="SSF57667">
    <property type="entry name" value="beta-beta-alpha zinc fingers"/>
    <property type="match status" value="4"/>
</dbReference>
<keyword evidence="5" id="KW-0862">Zinc</keyword>
<feature type="domain" description="C2H2-type" evidence="9">
    <location>
        <begin position="246"/>
        <end position="273"/>
    </location>
</feature>
<dbReference type="InterPro" id="IPR036236">
    <property type="entry name" value="Znf_C2H2_sf"/>
</dbReference>
<dbReference type="Pfam" id="PF13894">
    <property type="entry name" value="zf-C2H2_4"/>
    <property type="match status" value="1"/>
</dbReference>
<feature type="domain" description="C2H2-type" evidence="9">
    <location>
        <begin position="134"/>
        <end position="161"/>
    </location>
</feature>
<evidence type="ECO:0000256" key="2">
    <source>
        <dbReference type="ARBA" id="ARBA00022723"/>
    </source>
</evidence>
<evidence type="ECO:0000256" key="7">
    <source>
        <dbReference type="ARBA" id="ARBA00023242"/>
    </source>
</evidence>
<dbReference type="Pfam" id="PF00096">
    <property type="entry name" value="zf-C2H2"/>
    <property type="match status" value="4"/>
</dbReference>
<dbReference type="EMBL" id="JAXCGZ010015418">
    <property type="protein sequence ID" value="KAK7070337.1"/>
    <property type="molecule type" value="Genomic_DNA"/>
</dbReference>
<feature type="domain" description="C2H2-type" evidence="9">
    <location>
        <begin position="218"/>
        <end position="245"/>
    </location>
</feature>
<dbReference type="FunFam" id="3.30.160.60:FF:000690">
    <property type="entry name" value="Zinc finger protein 354C"/>
    <property type="match status" value="1"/>
</dbReference>
<proteinExistence type="predicted"/>
<comment type="caution">
    <text evidence="10">The sequence shown here is derived from an EMBL/GenBank/DDBJ whole genome shotgun (WGS) entry which is preliminary data.</text>
</comment>
<feature type="domain" description="C2H2-type" evidence="9">
    <location>
        <begin position="190"/>
        <end position="217"/>
    </location>
</feature>
<reference evidence="10 11" key="1">
    <citation type="submission" date="2023-11" db="EMBL/GenBank/DDBJ databases">
        <title>Halocaridina rubra genome assembly.</title>
        <authorList>
            <person name="Smith C."/>
        </authorList>
    </citation>
    <scope>NUCLEOTIDE SEQUENCE [LARGE SCALE GENOMIC DNA]</scope>
    <source>
        <strain evidence="10">EP-1</strain>
        <tissue evidence="10">Whole</tissue>
    </source>
</reference>
<dbReference type="PROSITE" id="PS00028">
    <property type="entry name" value="ZINC_FINGER_C2H2_1"/>
    <property type="match status" value="6"/>
</dbReference>
<feature type="domain" description="C2H2-type" evidence="9">
    <location>
        <begin position="106"/>
        <end position="133"/>
    </location>
</feature>
<dbReference type="FunFam" id="3.30.160.60:FF:000557">
    <property type="entry name" value="zinc finger and SCAN domain-containing protein 29"/>
    <property type="match status" value="1"/>
</dbReference>
<keyword evidence="6" id="KW-0238">DNA-binding</keyword>
<dbReference type="InterPro" id="IPR050717">
    <property type="entry name" value="C2H2-ZF_Transcription_Reg"/>
</dbReference>
<dbReference type="GO" id="GO:0008270">
    <property type="term" value="F:zinc ion binding"/>
    <property type="evidence" value="ECO:0007669"/>
    <property type="project" value="UniProtKB-KW"/>
</dbReference>
<name>A0AAN8WSS0_HALRR</name>
<evidence type="ECO:0000256" key="5">
    <source>
        <dbReference type="ARBA" id="ARBA00022833"/>
    </source>
</evidence>
<dbReference type="GO" id="GO:0000977">
    <property type="term" value="F:RNA polymerase II transcription regulatory region sequence-specific DNA binding"/>
    <property type="evidence" value="ECO:0007669"/>
    <property type="project" value="TreeGrafter"/>
</dbReference>
<evidence type="ECO:0000313" key="10">
    <source>
        <dbReference type="EMBL" id="KAK7070337.1"/>
    </source>
</evidence>
<evidence type="ECO:0000256" key="1">
    <source>
        <dbReference type="ARBA" id="ARBA00004123"/>
    </source>
</evidence>
<dbReference type="Proteomes" id="UP001381693">
    <property type="component" value="Unassembled WGS sequence"/>
</dbReference>
<keyword evidence="11" id="KW-1185">Reference proteome</keyword>
<keyword evidence="7" id="KW-0539">Nucleus</keyword>
<feature type="domain" description="C2H2-type" evidence="9">
    <location>
        <begin position="162"/>
        <end position="189"/>
    </location>
</feature>
<protein>
    <recommendedName>
        <fullName evidence="9">C2H2-type domain-containing protein</fullName>
    </recommendedName>
</protein>
<dbReference type="FunFam" id="3.30.160.60:FF:002343">
    <property type="entry name" value="Zinc finger protein 33A"/>
    <property type="match status" value="1"/>
</dbReference>
<dbReference type="AlphaFoldDB" id="A0AAN8WSS0"/>